<dbReference type="SMART" id="SM00066">
    <property type="entry name" value="GAL4"/>
    <property type="match status" value="1"/>
</dbReference>
<dbReference type="eggNOG" id="ENOG502RK5N">
    <property type="taxonomic scope" value="Eukaryota"/>
</dbReference>
<protein>
    <recommendedName>
        <fullName evidence="9">Zn(2)-C6 fungal-type domain-containing protein</fullName>
    </recommendedName>
</protein>
<evidence type="ECO:0000256" key="1">
    <source>
        <dbReference type="ARBA" id="ARBA00004123"/>
    </source>
</evidence>
<evidence type="ECO:0000256" key="5">
    <source>
        <dbReference type="ARBA" id="ARBA00023125"/>
    </source>
</evidence>
<proteinExistence type="predicted"/>
<evidence type="ECO:0000256" key="8">
    <source>
        <dbReference type="SAM" id="MobiDB-lite"/>
    </source>
</evidence>
<keyword evidence="11" id="KW-1185">Reference proteome</keyword>
<dbReference type="KEGG" id="lel:PVL30_004489"/>
<keyword evidence="5" id="KW-0238">DNA-binding</keyword>
<dbReference type="GO" id="GO:0008270">
    <property type="term" value="F:zinc ion binding"/>
    <property type="evidence" value="ECO:0007669"/>
    <property type="project" value="InterPro"/>
</dbReference>
<feature type="region of interest" description="Disordered" evidence="8">
    <location>
        <begin position="1"/>
        <end position="284"/>
    </location>
</feature>
<dbReference type="STRING" id="379508.A5E7Z7"/>
<keyword evidence="6" id="KW-0804">Transcription</keyword>
<dbReference type="GO" id="GO:0003677">
    <property type="term" value="F:DNA binding"/>
    <property type="evidence" value="ECO:0007669"/>
    <property type="project" value="UniProtKB-KW"/>
</dbReference>
<sequence length="363" mass="40704">MNASPNNSKPSLQGQQTQLLPASAQYGGDINRVGNGGYAYSPNQNLNGQPLSRMPQQPVLLQQRPATAYGQVGQHDGQIPRQQQAYYQQYPPQPLNYLAQDIYNPNQPPPPQQQQQQQQQQATPGLVLPQQPQQPHDYSQLSAQQYGIPQRQPQPPLGGGVQQQQPQQPGVVGAIPTNYQNSEYSANPAQRQPQWEGAYDPQQQQQQQNHHLQQQHPQLPQQPLQQLSPEYDDGKVGKQSKKTGRKPRSQKSLDSGANSSSSNSSLPRTSPGSASSPNLSETKTVTKRSRLGCLTCRHRKKRCCETKPRCTECSRLRLNCTWPKPGTEHKNKPKDQKEDENTIEHEIYGRIKVLRGIVEYRSK</sequence>
<evidence type="ECO:0000313" key="11">
    <source>
        <dbReference type="Proteomes" id="UP000001996"/>
    </source>
</evidence>
<feature type="domain" description="Zn(2)-C6 fungal-type" evidence="9">
    <location>
        <begin position="292"/>
        <end position="322"/>
    </location>
</feature>
<feature type="compositionally biased region" description="Polar residues" evidence="8">
    <location>
        <begin position="41"/>
        <end position="50"/>
    </location>
</feature>
<comment type="subcellular location">
    <subcellularLocation>
        <location evidence="1">Nucleus</location>
    </subcellularLocation>
</comment>
<feature type="compositionally biased region" description="Polar residues" evidence="8">
    <location>
        <begin position="1"/>
        <end position="20"/>
    </location>
</feature>
<feature type="compositionally biased region" description="Low complexity" evidence="8">
    <location>
        <begin position="201"/>
        <end position="227"/>
    </location>
</feature>
<feature type="compositionally biased region" description="Polar residues" evidence="8">
    <location>
        <begin position="136"/>
        <end position="145"/>
    </location>
</feature>
<gene>
    <name evidence="10" type="ORF">LELG_05736</name>
</gene>
<organism evidence="10 11">
    <name type="scientific">Lodderomyces elongisporus (strain ATCC 11503 / CBS 2605 / JCM 1781 / NBRC 1676 / NRRL YB-4239)</name>
    <name type="common">Yeast</name>
    <name type="synonym">Saccharomyces elongisporus</name>
    <dbReference type="NCBI Taxonomy" id="379508"/>
    <lineage>
        <taxon>Eukaryota</taxon>
        <taxon>Fungi</taxon>
        <taxon>Dikarya</taxon>
        <taxon>Ascomycota</taxon>
        <taxon>Saccharomycotina</taxon>
        <taxon>Pichiomycetes</taxon>
        <taxon>Debaryomycetaceae</taxon>
        <taxon>Candida/Lodderomyces clade</taxon>
        <taxon>Lodderomyces</taxon>
    </lineage>
</organism>
<dbReference type="FunFam" id="4.10.240.10:FF:000085">
    <property type="entry name" value="Zinc cluster transcription factor CZF1"/>
    <property type="match status" value="1"/>
</dbReference>
<feature type="compositionally biased region" description="Low complexity" evidence="8">
    <location>
        <begin position="252"/>
        <end position="273"/>
    </location>
</feature>
<name>A5E7Z7_LODEL</name>
<dbReference type="InterPro" id="IPR001138">
    <property type="entry name" value="Zn2Cys6_DnaBD"/>
</dbReference>
<evidence type="ECO:0000256" key="6">
    <source>
        <dbReference type="ARBA" id="ARBA00023163"/>
    </source>
</evidence>
<accession>A5E7Z7</accession>
<evidence type="ECO:0000256" key="3">
    <source>
        <dbReference type="ARBA" id="ARBA00022833"/>
    </source>
</evidence>
<evidence type="ECO:0000259" key="9">
    <source>
        <dbReference type="PROSITE" id="PS50048"/>
    </source>
</evidence>
<dbReference type="OMA" id="LRLNCTW"/>
<evidence type="ECO:0000256" key="4">
    <source>
        <dbReference type="ARBA" id="ARBA00023015"/>
    </source>
</evidence>
<feature type="compositionally biased region" description="Polar residues" evidence="8">
    <location>
        <begin position="177"/>
        <end position="193"/>
    </location>
</feature>
<dbReference type="PROSITE" id="PS00463">
    <property type="entry name" value="ZN2_CY6_FUNGAL_1"/>
    <property type="match status" value="1"/>
</dbReference>
<feature type="compositionally biased region" description="Low complexity" evidence="8">
    <location>
        <begin position="79"/>
        <end position="100"/>
    </location>
</feature>
<dbReference type="CDD" id="cd00067">
    <property type="entry name" value="GAL4"/>
    <property type="match status" value="1"/>
</dbReference>
<evidence type="ECO:0000256" key="7">
    <source>
        <dbReference type="ARBA" id="ARBA00023242"/>
    </source>
</evidence>
<keyword evidence="2" id="KW-0479">Metal-binding</keyword>
<dbReference type="SUPFAM" id="SSF57701">
    <property type="entry name" value="Zn2/Cys6 DNA-binding domain"/>
    <property type="match status" value="1"/>
</dbReference>
<dbReference type="HOGENOM" id="CLU_763066_0_0_1"/>
<dbReference type="InterPro" id="IPR036864">
    <property type="entry name" value="Zn2-C6_fun-type_DNA-bd_sf"/>
</dbReference>
<dbReference type="GO" id="GO:0005634">
    <property type="term" value="C:nucleus"/>
    <property type="evidence" value="ECO:0007669"/>
    <property type="project" value="UniProtKB-SubCell"/>
</dbReference>
<reference evidence="10 11" key="1">
    <citation type="journal article" date="2009" name="Nature">
        <title>Evolution of pathogenicity and sexual reproduction in eight Candida genomes.</title>
        <authorList>
            <person name="Butler G."/>
            <person name="Rasmussen M.D."/>
            <person name="Lin M.F."/>
            <person name="Santos M.A."/>
            <person name="Sakthikumar S."/>
            <person name="Munro C.A."/>
            <person name="Rheinbay E."/>
            <person name="Grabherr M."/>
            <person name="Forche A."/>
            <person name="Reedy J.L."/>
            <person name="Agrafioti I."/>
            <person name="Arnaud M.B."/>
            <person name="Bates S."/>
            <person name="Brown A.J."/>
            <person name="Brunke S."/>
            <person name="Costanzo M.C."/>
            <person name="Fitzpatrick D.A."/>
            <person name="de Groot P.W."/>
            <person name="Harris D."/>
            <person name="Hoyer L.L."/>
            <person name="Hube B."/>
            <person name="Klis F.M."/>
            <person name="Kodira C."/>
            <person name="Lennard N."/>
            <person name="Logue M.E."/>
            <person name="Martin R."/>
            <person name="Neiman A.M."/>
            <person name="Nikolaou E."/>
            <person name="Quail M.A."/>
            <person name="Quinn J."/>
            <person name="Santos M.C."/>
            <person name="Schmitzberger F.F."/>
            <person name="Sherlock G."/>
            <person name="Shah P."/>
            <person name="Silverstein K.A."/>
            <person name="Skrzypek M.S."/>
            <person name="Soll D."/>
            <person name="Staggs R."/>
            <person name="Stansfield I."/>
            <person name="Stumpf M.P."/>
            <person name="Sudbery P.E."/>
            <person name="Srikantha T."/>
            <person name="Zeng Q."/>
            <person name="Berman J."/>
            <person name="Berriman M."/>
            <person name="Heitman J."/>
            <person name="Gow N.A."/>
            <person name="Lorenz M.C."/>
            <person name="Birren B.W."/>
            <person name="Kellis M."/>
            <person name="Cuomo C.A."/>
        </authorList>
    </citation>
    <scope>NUCLEOTIDE SEQUENCE [LARGE SCALE GENOMIC DNA]</scope>
    <source>
        <strain evidence="11">ATCC 11503 / BCRC 21390 / CBS 2605 / JCM 1781 / NBRC 1676 / NRRL YB-4239</strain>
    </source>
</reference>
<dbReference type="AlphaFoldDB" id="A5E7Z7"/>
<feature type="compositionally biased region" description="Low complexity" evidence="8">
    <location>
        <begin position="162"/>
        <end position="173"/>
    </location>
</feature>
<dbReference type="InParanoid" id="A5E7Z7"/>
<dbReference type="Pfam" id="PF00172">
    <property type="entry name" value="Zn_clus"/>
    <property type="match status" value="1"/>
</dbReference>
<keyword evidence="7" id="KW-0539">Nucleus</keyword>
<evidence type="ECO:0000256" key="2">
    <source>
        <dbReference type="ARBA" id="ARBA00022723"/>
    </source>
</evidence>
<evidence type="ECO:0000313" key="10">
    <source>
        <dbReference type="EMBL" id="EDK47555.1"/>
    </source>
</evidence>
<dbReference type="VEuPathDB" id="FungiDB:LELG_05736"/>
<dbReference type="OrthoDB" id="5418899at2759"/>
<keyword evidence="4" id="KW-0805">Transcription regulation</keyword>
<dbReference type="PROSITE" id="PS50048">
    <property type="entry name" value="ZN2_CY6_FUNGAL_2"/>
    <property type="match status" value="1"/>
</dbReference>
<keyword evidence="3" id="KW-0862">Zinc</keyword>
<dbReference type="EMBL" id="CH981534">
    <property type="protein sequence ID" value="EDK47555.1"/>
    <property type="molecule type" value="Genomic_DNA"/>
</dbReference>
<dbReference type="Gene3D" id="4.10.240.10">
    <property type="entry name" value="Zn(2)-C6 fungal-type DNA-binding domain"/>
    <property type="match status" value="1"/>
</dbReference>
<dbReference type="GeneID" id="5230194"/>
<feature type="compositionally biased region" description="Basic residues" evidence="8">
    <location>
        <begin position="238"/>
        <end position="249"/>
    </location>
</feature>
<dbReference type="GO" id="GO:0000981">
    <property type="term" value="F:DNA-binding transcription factor activity, RNA polymerase II-specific"/>
    <property type="evidence" value="ECO:0007669"/>
    <property type="project" value="InterPro"/>
</dbReference>
<dbReference type="Proteomes" id="UP000001996">
    <property type="component" value="Unassembled WGS sequence"/>
</dbReference>
<feature type="compositionally biased region" description="Polar residues" evidence="8">
    <location>
        <begin position="274"/>
        <end position="283"/>
    </location>
</feature>